<evidence type="ECO:0000313" key="3">
    <source>
        <dbReference type="Proteomes" id="UP000199687"/>
    </source>
</evidence>
<sequence length="51" mass="5552">MKKLVASLGIVTMLLLIIPGILAASTNYYVQPGDTLWKISVKHKIGLSEII</sequence>
<dbReference type="InterPro" id="IPR036779">
    <property type="entry name" value="LysM_dom_sf"/>
</dbReference>
<feature type="domain" description="LysM" evidence="1">
    <location>
        <begin position="26"/>
        <end position="51"/>
    </location>
</feature>
<reference evidence="2 3" key="1">
    <citation type="submission" date="2016-10" db="EMBL/GenBank/DDBJ databases">
        <authorList>
            <person name="de Groot N.N."/>
        </authorList>
    </citation>
    <scope>NUCLEOTIDE SEQUENCE [LARGE SCALE GENOMIC DNA]</scope>
    <source>
        <strain evidence="2 3">CGMCC 1.7727</strain>
    </source>
</reference>
<proteinExistence type="predicted"/>
<evidence type="ECO:0000313" key="2">
    <source>
        <dbReference type="EMBL" id="SER15673.1"/>
    </source>
</evidence>
<keyword evidence="3" id="KW-1185">Reference proteome</keyword>
<dbReference type="InterPro" id="IPR018392">
    <property type="entry name" value="LysM"/>
</dbReference>
<dbReference type="EMBL" id="FOGL01000001">
    <property type="protein sequence ID" value="SER15673.1"/>
    <property type="molecule type" value="Genomic_DNA"/>
</dbReference>
<dbReference type="Proteomes" id="UP000199687">
    <property type="component" value="Unassembled WGS sequence"/>
</dbReference>
<evidence type="ECO:0000259" key="1">
    <source>
        <dbReference type="PROSITE" id="PS51782"/>
    </source>
</evidence>
<gene>
    <name evidence="2" type="ORF">SAMN04487944_101431</name>
</gene>
<dbReference type="CDD" id="cd00118">
    <property type="entry name" value="LysM"/>
    <property type="match status" value="1"/>
</dbReference>
<name>A0A1H9LXW2_9BACI</name>
<accession>A0A1H9LXW2</accession>
<organism evidence="2 3">
    <name type="scientific">Gracilibacillus ureilyticus</name>
    <dbReference type="NCBI Taxonomy" id="531814"/>
    <lineage>
        <taxon>Bacteria</taxon>
        <taxon>Bacillati</taxon>
        <taxon>Bacillota</taxon>
        <taxon>Bacilli</taxon>
        <taxon>Bacillales</taxon>
        <taxon>Bacillaceae</taxon>
        <taxon>Gracilibacillus</taxon>
    </lineage>
</organism>
<dbReference type="STRING" id="531814.SAMN04487944_101431"/>
<protein>
    <submittedName>
        <fullName evidence="2">LysM domain-containing protein</fullName>
    </submittedName>
</protein>
<dbReference type="SUPFAM" id="SSF54106">
    <property type="entry name" value="LysM domain"/>
    <property type="match status" value="1"/>
</dbReference>
<dbReference type="PROSITE" id="PS51782">
    <property type="entry name" value="LYSM"/>
    <property type="match status" value="1"/>
</dbReference>
<dbReference type="Gene3D" id="3.10.350.10">
    <property type="entry name" value="LysM domain"/>
    <property type="match status" value="1"/>
</dbReference>
<dbReference type="AlphaFoldDB" id="A0A1H9LXW2"/>
<dbReference type="Pfam" id="PF01476">
    <property type="entry name" value="LysM"/>
    <property type="match status" value="1"/>
</dbReference>